<dbReference type="GO" id="GO:0016829">
    <property type="term" value="F:lyase activity"/>
    <property type="evidence" value="ECO:0007669"/>
    <property type="project" value="UniProtKB-KW"/>
</dbReference>
<dbReference type="Proteomes" id="UP000631114">
    <property type="component" value="Unassembled WGS sequence"/>
</dbReference>
<dbReference type="EMBL" id="JADFTS010000005">
    <property type="protein sequence ID" value="KAF9605321.1"/>
    <property type="molecule type" value="Genomic_DNA"/>
</dbReference>
<feature type="region of interest" description="Disordered" evidence="8">
    <location>
        <begin position="149"/>
        <end position="169"/>
    </location>
</feature>
<keyword evidence="10" id="KW-1185">Reference proteome</keyword>
<evidence type="ECO:0000256" key="8">
    <source>
        <dbReference type="SAM" id="MobiDB-lite"/>
    </source>
</evidence>
<gene>
    <name evidence="9" type="ORF">IFM89_015976</name>
</gene>
<name>A0A835LZM8_9MAGN</name>
<dbReference type="PANTHER" id="PTHR13604:SF0">
    <property type="entry name" value="ABASIC SITE PROCESSING PROTEIN HMCES"/>
    <property type="match status" value="1"/>
</dbReference>
<accession>A0A835LZM8</accession>
<feature type="compositionally biased region" description="Polar residues" evidence="8">
    <location>
        <begin position="82"/>
        <end position="92"/>
    </location>
</feature>
<keyword evidence="3" id="KW-0227">DNA damage</keyword>
<evidence type="ECO:0000256" key="1">
    <source>
        <dbReference type="ARBA" id="ARBA00008136"/>
    </source>
</evidence>
<dbReference type="AlphaFoldDB" id="A0A835LZM8"/>
<organism evidence="9 10">
    <name type="scientific">Coptis chinensis</name>
    <dbReference type="NCBI Taxonomy" id="261450"/>
    <lineage>
        <taxon>Eukaryota</taxon>
        <taxon>Viridiplantae</taxon>
        <taxon>Streptophyta</taxon>
        <taxon>Embryophyta</taxon>
        <taxon>Tracheophyta</taxon>
        <taxon>Spermatophyta</taxon>
        <taxon>Magnoliopsida</taxon>
        <taxon>Ranunculales</taxon>
        <taxon>Ranunculaceae</taxon>
        <taxon>Coptidoideae</taxon>
        <taxon>Coptis</taxon>
    </lineage>
</organism>
<comment type="caution">
    <text evidence="9">The sequence shown here is derived from an EMBL/GenBank/DDBJ whole genome shotgun (WGS) entry which is preliminary data.</text>
</comment>
<keyword evidence="4" id="KW-0378">Hydrolase</keyword>
<reference evidence="9 10" key="1">
    <citation type="submission" date="2020-10" db="EMBL/GenBank/DDBJ databases">
        <title>The Coptis chinensis genome and diversification of protoberbering-type alkaloids.</title>
        <authorList>
            <person name="Wang B."/>
            <person name="Shu S."/>
            <person name="Song C."/>
            <person name="Liu Y."/>
        </authorList>
    </citation>
    <scope>NUCLEOTIDE SEQUENCE [LARGE SCALE GENOMIC DNA]</scope>
    <source>
        <strain evidence="9">HL-2020</strain>
        <tissue evidence="9">Leaf</tissue>
    </source>
</reference>
<feature type="region of interest" description="Disordered" evidence="8">
    <location>
        <begin position="77"/>
        <end position="123"/>
    </location>
</feature>
<evidence type="ECO:0000256" key="5">
    <source>
        <dbReference type="ARBA" id="ARBA00023124"/>
    </source>
</evidence>
<evidence type="ECO:0000256" key="2">
    <source>
        <dbReference type="ARBA" id="ARBA00022670"/>
    </source>
</evidence>
<evidence type="ECO:0000256" key="7">
    <source>
        <dbReference type="ARBA" id="ARBA00023239"/>
    </source>
</evidence>
<sequence>MPVILGNKSLIDAWLNGTLSSNFNTVLKPYEDSELAWHPVTPAMGKPSFDGPECIIEIPLKAEENNLISKFFLKKKVDSEQESTSQIVSSSKESIDEDPEVLEGKSSTTDFEEPNESSDAGISLINHNEAEWCGTKRDYESMSDLKPYANNTEKLHTSQVKKKGKLKSTEDKQQTLLSFFGRSS</sequence>
<dbReference type="GO" id="GO:0106300">
    <property type="term" value="P:protein-DNA covalent cross-linking repair"/>
    <property type="evidence" value="ECO:0007669"/>
    <property type="project" value="InterPro"/>
</dbReference>
<keyword evidence="2" id="KW-0645">Protease</keyword>
<keyword evidence="6" id="KW-0238">DNA-binding</keyword>
<dbReference type="PANTHER" id="PTHR13604">
    <property type="entry name" value="DC12-RELATED"/>
    <property type="match status" value="1"/>
</dbReference>
<keyword evidence="5" id="KW-0190">Covalent protein-DNA linkage</keyword>
<protein>
    <submittedName>
        <fullName evidence="9">Uncharacterized protein</fullName>
    </submittedName>
</protein>
<dbReference type="Gene3D" id="3.90.1680.10">
    <property type="entry name" value="SOS response associated peptidase-like"/>
    <property type="match status" value="1"/>
</dbReference>
<comment type="similarity">
    <text evidence="1">Belongs to the SOS response-associated peptidase family.</text>
</comment>
<evidence type="ECO:0000313" key="10">
    <source>
        <dbReference type="Proteomes" id="UP000631114"/>
    </source>
</evidence>
<proteinExistence type="inferred from homology"/>
<evidence type="ECO:0000313" key="9">
    <source>
        <dbReference type="EMBL" id="KAF9605321.1"/>
    </source>
</evidence>
<dbReference type="InterPro" id="IPR036590">
    <property type="entry name" value="SRAP-like"/>
</dbReference>
<dbReference type="InterPro" id="IPR003738">
    <property type="entry name" value="SRAP"/>
</dbReference>
<dbReference type="GO" id="GO:0006508">
    <property type="term" value="P:proteolysis"/>
    <property type="evidence" value="ECO:0007669"/>
    <property type="project" value="UniProtKB-KW"/>
</dbReference>
<dbReference type="SUPFAM" id="SSF143081">
    <property type="entry name" value="BB1717-like"/>
    <property type="match status" value="1"/>
</dbReference>
<dbReference type="GO" id="GO:0003697">
    <property type="term" value="F:single-stranded DNA binding"/>
    <property type="evidence" value="ECO:0007669"/>
    <property type="project" value="InterPro"/>
</dbReference>
<evidence type="ECO:0000256" key="4">
    <source>
        <dbReference type="ARBA" id="ARBA00022801"/>
    </source>
</evidence>
<keyword evidence="7" id="KW-0456">Lyase</keyword>
<dbReference type="OrthoDB" id="2111841at2759"/>
<evidence type="ECO:0000256" key="6">
    <source>
        <dbReference type="ARBA" id="ARBA00023125"/>
    </source>
</evidence>
<dbReference type="GO" id="GO:0008233">
    <property type="term" value="F:peptidase activity"/>
    <property type="evidence" value="ECO:0007669"/>
    <property type="project" value="UniProtKB-KW"/>
</dbReference>
<evidence type="ECO:0000256" key="3">
    <source>
        <dbReference type="ARBA" id="ARBA00022763"/>
    </source>
</evidence>